<dbReference type="Gene3D" id="1.20.1070.10">
    <property type="entry name" value="Rhodopsin 7-helix transmembrane proteins"/>
    <property type="match status" value="1"/>
</dbReference>
<keyword evidence="7 12" id="KW-0297">G-protein coupled receptor</keyword>
<keyword evidence="11 12" id="KW-0807">Transducer</keyword>
<evidence type="ECO:0000256" key="4">
    <source>
        <dbReference type="ARBA" id="ARBA00022692"/>
    </source>
</evidence>
<dbReference type="GO" id="GO:0004930">
    <property type="term" value="F:G protein-coupled receptor activity"/>
    <property type="evidence" value="ECO:0007669"/>
    <property type="project" value="UniProtKB-KW"/>
</dbReference>
<proteinExistence type="inferred from homology"/>
<evidence type="ECO:0000256" key="12">
    <source>
        <dbReference type="RuleBase" id="RU000688"/>
    </source>
</evidence>
<evidence type="ECO:0000259" key="14">
    <source>
        <dbReference type="PROSITE" id="PS50262"/>
    </source>
</evidence>
<keyword evidence="6 13" id="KW-1133">Transmembrane helix</keyword>
<dbReference type="GeneID" id="102381375"/>
<dbReference type="InterPro" id="IPR017452">
    <property type="entry name" value="GPCR_Rhodpsn_7TM"/>
</dbReference>
<keyword evidence="8 13" id="KW-0472">Membrane</keyword>
<organism evidence="15 16">
    <name type="scientific">Alligator sinensis</name>
    <name type="common">Chinese alligator</name>
    <dbReference type="NCBI Taxonomy" id="38654"/>
    <lineage>
        <taxon>Eukaryota</taxon>
        <taxon>Metazoa</taxon>
        <taxon>Chordata</taxon>
        <taxon>Craniata</taxon>
        <taxon>Vertebrata</taxon>
        <taxon>Euteleostomi</taxon>
        <taxon>Archelosauria</taxon>
        <taxon>Archosauria</taxon>
        <taxon>Crocodylia</taxon>
        <taxon>Alligatoridae</taxon>
        <taxon>Alligatorinae</taxon>
        <taxon>Alligator</taxon>
    </lineage>
</organism>
<dbReference type="PANTHER" id="PTHR26454">
    <property type="entry name" value="OLFACTORY RECEPTOR"/>
    <property type="match status" value="1"/>
</dbReference>
<dbReference type="PROSITE" id="PS50262">
    <property type="entry name" value="G_PROTEIN_RECEP_F1_2"/>
    <property type="match status" value="1"/>
</dbReference>
<gene>
    <name evidence="16" type="primary">LOC102381375</name>
</gene>
<feature type="transmembrane region" description="Helical" evidence="13">
    <location>
        <begin position="141"/>
        <end position="163"/>
    </location>
</feature>
<dbReference type="Proteomes" id="UP000189705">
    <property type="component" value="Unplaced"/>
</dbReference>
<feature type="transmembrane region" description="Helical" evidence="13">
    <location>
        <begin position="99"/>
        <end position="120"/>
    </location>
</feature>
<evidence type="ECO:0000256" key="9">
    <source>
        <dbReference type="ARBA" id="ARBA00023157"/>
    </source>
</evidence>
<keyword evidence="4 12" id="KW-0812">Transmembrane</keyword>
<evidence type="ECO:0000256" key="13">
    <source>
        <dbReference type="RuleBase" id="RU363047"/>
    </source>
</evidence>
<dbReference type="PRINTS" id="PR00245">
    <property type="entry name" value="OLFACTORYR"/>
</dbReference>
<keyword evidence="10 12" id="KW-0675">Receptor</keyword>
<name>A0A1U7SNQ4_ALLSI</name>
<accession>A0A1U7SNQ4</accession>
<evidence type="ECO:0000256" key="8">
    <source>
        <dbReference type="ARBA" id="ARBA00023136"/>
    </source>
</evidence>
<dbReference type="InterPro" id="IPR000276">
    <property type="entry name" value="GPCR_Rhodpsn"/>
</dbReference>
<evidence type="ECO:0000256" key="2">
    <source>
        <dbReference type="ARBA" id="ARBA00010663"/>
    </source>
</evidence>
<dbReference type="FunFam" id="1.20.1070.10:FF:000013">
    <property type="entry name" value="Olfactory receptor"/>
    <property type="match status" value="1"/>
</dbReference>
<feature type="domain" description="G-protein coupled receptors family 1 profile" evidence="14">
    <location>
        <begin position="38"/>
        <end position="287"/>
    </location>
</feature>
<dbReference type="InParanoid" id="A0A1U7SNQ4"/>
<feature type="transmembrane region" description="Helical" evidence="13">
    <location>
        <begin position="194"/>
        <end position="218"/>
    </location>
</feature>
<evidence type="ECO:0000256" key="1">
    <source>
        <dbReference type="ARBA" id="ARBA00004651"/>
    </source>
</evidence>
<dbReference type="InterPro" id="IPR047132">
    <property type="entry name" value="Olfact_rcpt_6C-like"/>
</dbReference>
<dbReference type="PRINTS" id="PR00237">
    <property type="entry name" value="GPCRRHODOPSN"/>
</dbReference>
<dbReference type="Pfam" id="PF13853">
    <property type="entry name" value="7tm_4"/>
    <property type="match status" value="1"/>
</dbReference>
<comment type="subcellular location">
    <subcellularLocation>
        <location evidence="1 13">Cell membrane</location>
        <topology evidence="1 13">Multi-pass membrane protein</topology>
    </subcellularLocation>
</comment>
<protein>
    <recommendedName>
        <fullName evidence="13">Olfactory receptor</fullName>
    </recommendedName>
</protein>
<keyword evidence="13" id="KW-0716">Sensory transduction</keyword>
<keyword evidence="5 13" id="KW-0552">Olfaction</keyword>
<feature type="transmembrane region" description="Helical" evidence="13">
    <location>
        <begin position="20"/>
        <end position="47"/>
    </location>
</feature>
<dbReference type="eggNOG" id="ENOG502RDVH">
    <property type="taxonomic scope" value="Eukaryota"/>
</dbReference>
<evidence type="ECO:0000256" key="10">
    <source>
        <dbReference type="ARBA" id="ARBA00023170"/>
    </source>
</evidence>
<feature type="transmembrane region" description="Helical" evidence="13">
    <location>
        <begin position="239"/>
        <end position="258"/>
    </location>
</feature>
<dbReference type="RefSeq" id="XP_006039224.1">
    <property type="nucleotide sequence ID" value="XM_006039162.1"/>
</dbReference>
<dbReference type="PANTHER" id="PTHR26454:SF18">
    <property type="entry name" value="OLFACTORY RECEPTOR 6C76"/>
    <property type="match status" value="1"/>
</dbReference>
<dbReference type="OrthoDB" id="9902777at2759"/>
<sequence length="314" mass="35245">MDNQTVTEFILMGFTDIRWLQILLFFLLLCAYLLSLAGNLVIISITLVDHRLQTPMYFLLRNFSFLEIGVTSTTIPKVLFNLVSGTKSISVAGCFAQCLFYVIVGTTEFFLMAAISFDRYMAICKPLHYASIMNSQLCRQMVLGSWLLSSVYVISPFIIYFQLPLCGPYVIDHFFCDTVPLLKLACMDIQYLEILIFLLATGSIVGTFSITLFSYVNIISTVLHLPSATGRQKAFSTCSSHLTVVSLSYGSCIFLYVTPQGSSRMDLSKGVALFNNAVSPLLNPFIYSLRNKQVKDAVRDAFRRTMMLAKKPKL</sequence>
<evidence type="ECO:0000256" key="3">
    <source>
        <dbReference type="ARBA" id="ARBA00022475"/>
    </source>
</evidence>
<keyword evidence="15" id="KW-1185">Reference proteome</keyword>
<dbReference type="AlphaFoldDB" id="A0A1U7SNQ4"/>
<keyword evidence="3 13" id="KW-1003">Cell membrane</keyword>
<dbReference type="KEGG" id="asn:102381375"/>
<dbReference type="PROSITE" id="PS00237">
    <property type="entry name" value="G_PROTEIN_RECEP_F1_1"/>
    <property type="match status" value="1"/>
</dbReference>
<feature type="transmembrane region" description="Helical" evidence="13">
    <location>
        <begin position="59"/>
        <end position="79"/>
    </location>
</feature>
<dbReference type="GO" id="GO:0004984">
    <property type="term" value="F:olfactory receptor activity"/>
    <property type="evidence" value="ECO:0007669"/>
    <property type="project" value="InterPro"/>
</dbReference>
<keyword evidence="9" id="KW-1015">Disulfide bond</keyword>
<dbReference type="SUPFAM" id="SSF81321">
    <property type="entry name" value="Family A G protein-coupled receptor-like"/>
    <property type="match status" value="1"/>
</dbReference>
<dbReference type="InterPro" id="IPR000725">
    <property type="entry name" value="Olfact_rcpt"/>
</dbReference>
<evidence type="ECO:0000256" key="5">
    <source>
        <dbReference type="ARBA" id="ARBA00022725"/>
    </source>
</evidence>
<reference evidence="16" key="1">
    <citation type="submission" date="2025-08" db="UniProtKB">
        <authorList>
            <consortium name="RefSeq"/>
        </authorList>
    </citation>
    <scope>IDENTIFICATION</scope>
</reference>
<dbReference type="GO" id="GO:0005886">
    <property type="term" value="C:plasma membrane"/>
    <property type="evidence" value="ECO:0007669"/>
    <property type="project" value="UniProtKB-SubCell"/>
</dbReference>
<evidence type="ECO:0000256" key="6">
    <source>
        <dbReference type="ARBA" id="ARBA00022989"/>
    </source>
</evidence>
<comment type="similarity">
    <text evidence="2 12">Belongs to the G-protein coupled receptor 1 family.</text>
</comment>
<dbReference type="FunFam" id="1.10.1220.70:FF:000001">
    <property type="entry name" value="Olfactory receptor"/>
    <property type="match status" value="1"/>
</dbReference>
<evidence type="ECO:0000313" key="15">
    <source>
        <dbReference type="Proteomes" id="UP000189705"/>
    </source>
</evidence>
<evidence type="ECO:0000256" key="7">
    <source>
        <dbReference type="ARBA" id="ARBA00023040"/>
    </source>
</evidence>
<evidence type="ECO:0000313" key="16">
    <source>
        <dbReference type="RefSeq" id="XP_006039224.1"/>
    </source>
</evidence>
<evidence type="ECO:0000256" key="11">
    <source>
        <dbReference type="ARBA" id="ARBA00023224"/>
    </source>
</evidence>
<dbReference type="CDD" id="cd15912">
    <property type="entry name" value="7tmA_OR6C-like"/>
    <property type="match status" value="1"/>
</dbReference>